<gene>
    <name evidence="1" type="ORF">ASIM_LOCUS8584</name>
</gene>
<reference evidence="1 2" key="2">
    <citation type="submission" date="2018-11" db="EMBL/GenBank/DDBJ databases">
        <authorList>
            <consortium name="Pathogen Informatics"/>
        </authorList>
    </citation>
    <scope>NUCLEOTIDE SEQUENCE [LARGE SCALE GENOMIC DNA]</scope>
</reference>
<protein>
    <submittedName>
        <fullName evidence="3">Transcriptional regulator</fullName>
    </submittedName>
</protein>
<dbReference type="Proteomes" id="UP000267096">
    <property type="component" value="Unassembled WGS sequence"/>
</dbReference>
<dbReference type="Gene3D" id="1.10.490.10">
    <property type="entry name" value="Globins"/>
    <property type="match status" value="1"/>
</dbReference>
<evidence type="ECO:0000313" key="1">
    <source>
        <dbReference type="EMBL" id="VDK33009.1"/>
    </source>
</evidence>
<dbReference type="EMBL" id="UYRR01023790">
    <property type="protein sequence ID" value="VDK33009.1"/>
    <property type="molecule type" value="Genomic_DNA"/>
</dbReference>
<accession>A0A0M3JMG2</accession>
<organism evidence="3">
    <name type="scientific">Anisakis simplex</name>
    <name type="common">Herring worm</name>
    <dbReference type="NCBI Taxonomy" id="6269"/>
    <lineage>
        <taxon>Eukaryota</taxon>
        <taxon>Metazoa</taxon>
        <taxon>Ecdysozoa</taxon>
        <taxon>Nematoda</taxon>
        <taxon>Chromadorea</taxon>
        <taxon>Rhabditida</taxon>
        <taxon>Spirurina</taxon>
        <taxon>Ascaridomorpha</taxon>
        <taxon>Ascaridoidea</taxon>
        <taxon>Anisakidae</taxon>
        <taxon>Anisakis</taxon>
        <taxon>Anisakis simplex complex</taxon>
    </lineage>
</organism>
<dbReference type="AlphaFoldDB" id="A0A0M3JMG2"/>
<proteinExistence type="predicted"/>
<dbReference type="InterPro" id="IPR012292">
    <property type="entry name" value="Globin/Proto"/>
</dbReference>
<keyword evidence="2" id="KW-1185">Reference proteome</keyword>
<evidence type="ECO:0000313" key="3">
    <source>
        <dbReference type="WBParaSite" id="ASIM_0000884801-mRNA-1"/>
    </source>
</evidence>
<dbReference type="WBParaSite" id="ASIM_0000884801-mRNA-1">
    <property type="protein sequence ID" value="ASIM_0000884801-mRNA-1"/>
    <property type="gene ID" value="ASIM_0000884801"/>
</dbReference>
<reference evidence="3" key="1">
    <citation type="submission" date="2017-02" db="UniProtKB">
        <authorList>
            <consortium name="WormBaseParasite"/>
        </authorList>
    </citation>
    <scope>IDENTIFICATION</scope>
</reference>
<sequence>MYLAEKTTMDEPTKQAWLEIGKEFSNEITKYGRPTGE</sequence>
<dbReference type="GO" id="GO:0020037">
    <property type="term" value="F:heme binding"/>
    <property type="evidence" value="ECO:0007669"/>
    <property type="project" value="InterPro"/>
</dbReference>
<dbReference type="GO" id="GO:0019825">
    <property type="term" value="F:oxygen binding"/>
    <property type="evidence" value="ECO:0007669"/>
    <property type="project" value="InterPro"/>
</dbReference>
<name>A0A0M3JMG2_ANISI</name>
<evidence type="ECO:0000313" key="2">
    <source>
        <dbReference type="Proteomes" id="UP000267096"/>
    </source>
</evidence>